<dbReference type="Gene3D" id="1.20.1050.10">
    <property type="match status" value="1"/>
</dbReference>
<dbReference type="GO" id="GO:0016740">
    <property type="term" value="F:transferase activity"/>
    <property type="evidence" value="ECO:0007669"/>
    <property type="project" value="UniProtKB-KW"/>
</dbReference>
<dbReference type="SFLD" id="SFLDG01150">
    <property type="entry name" value="Main.1:_Beta-like"/>
    <property type="match status" value="1"/>
</dbReference>
<dbReference type="CDD" id="cd03048">
    <property type="entry name" value="GST_N_Ure2p_like"/>
    <property type="match status" value="1"/>
</dbReference>
<evidence type="ECO:0000256" key="1">
    <source>
        <dbReference type="ARBA" id="ARBA00007409"/>
    </source>
</evidence>
<dbReference type="SUPFAM" id="SSF47616">
    <property type="entry name" value="GST C-terminal domain-like"/>
    <property type="match status" value="1"/>
</dbReference>
<feature type="domain" description="GST C-terminal" evidence="5">
    <location>
        <begin position="93"/>
        <end position="234"/>
    </location>
</feature>
<comment type="similarity">
    <text evidence="1 3">Belongs to the GST superfamily.</text>
</comment>
<dbReference type="InterPro" id="IPR036282">
    <property type="entry name" value="Glutathione-S-Trfase_C_sf"/>
</dbReference>
<dbReference type="Gene3D" id="3.40.30.10">
    <property type="entry name" value="Glutaredoxin"/>
    <property type="match status" value="1"/>
</dbReference>
<dbReference type="PROSITE" id="PS50404">
    <property type="entry name" value="GST_NTER"/>
    <property type="match status" value="1"/>
</dbReference>
<keyword evidence="7" id="KW-1185">Reference proteome</keyword>
<feature type="domain" description="GST N-terminal" evidence="4">
    <location>
        <begin position="6"/>
        <end position="87"/>
    </location>
</feature>
<dbReference type="Proteomes" id="UP001153678">
    <property type="component" value="Unassembled WGS sequence"/>
</dbReference>
<dbReference type="FunFam" id="3.40.30.10:FF:000039">
    <property type="entry name" value="Glutathione S-transferase domain"/>
    <property type="match status" value="1"/>
</dbReference>
<dbReference type="OrthoDB" id="422574at2759"/>
<dbReference type="InterPro" id="IPR004045">
    <property type="entry name" value="Glutathione_S-Trfase_N"/>
</dbReference>
<sequence length="245" mass="27972">MATQQSPNITLYTDAVPYGIKVSIVLEELGIPYKVKEISIEKGEQKNPEFLKINPNGKVPAITDHDFNVFESGAILIYICDNYDHKGKLLPKDPKSRSQVIQWLMLQLSEHGPMQGEANYFNSFSSENVPYAIQRYTNETKRHFKLLDDALEGKEYLVGNKYTLADIAYFSMVKFHQISGIKTLNDYPNLTAWLARIDAKPATKKGIDVPNNSLREMVEKPEKLEELCQKVKAMVKQREDEEKGK</sequence>
<evidence type="ECO:0000313" key="6">
    <source>
        <dbReference type="EMBL" id="CAI2168329.1"/>
    </source>
</evidence>
<evidence type="ECO:0000313" key="7">
    <source>
        <dbReference type="Proteomes" id="UP001153678"/>
    </source>
</evidence>
<gene>
    <name evidence="6" type="ORF">FWILDA_LOCUS3529</name>
</gene>
<proteinExistence type="inferred from homology"/>
<dbReference type="AlphaFoldDB" id="A0A9W4WKG8"/>
<dbReference type="SFLD" id="SFLDG00358">
    <property type="entry name" value="Main_(cytGST)"/>
    <property type="match status" value="1"/>
</dbReference>
<dbReference type="Pfam" id="PF00043">
    <property type="entry name" value="GST_C"/>
    <property type="match status" value="1"/>
</dbReference>
<dbReference type="InterPro" id="IPR010987">
    <property type="entry name" value="Glutathione-S-Trfase_C-like"/>
</dbReference>
<dbReference type="InterPro" id="IPR040079">
    <property type="entry name" value="Glutathione_S-Trfase"/>
</dbReference>
<dbReference type="SUPFAM" id="SSF52833">
    <property type="entry name" value="Thioredoxin-like"/>
    <property type="match status" value="1"/>
</dbReference>
<dbReference type="Pfam" id="PF02798">
    <property type="entry name" value="GST_N"/>
    <property type="match status" value="1"/>
</dbReference>
<evidence type="ECO:0000259" key="5">
    <source>
        <dbReference type="PROSITE" id="PS50405"/>
    </source>
</evidence>
<keyword evidence="2" id="KW-0808">Transferase</keyword>
<protein>
    <submittedName>
        <fullName evidence="6">12296_t:CDS:1</fullName>
    </submittedName>
</protein>
<evidence type="ECO:0000256" key="2">
    <source>
        <dbReference type="ARBA" id="ARBA00022679"/>
    </source>
</evidence>
<dbReference type="PROSITE" id="PS50405">
    <property type="entry name" value="GST_CTER"/>
    <property type="match status" value="1"/>
</dbReference>
<dbReference type="InterPro" id="IPR004046">
    <property type="entry name" value="GST_C"/>
</dbReference>
<dbReference type="SFLD" id="SFLDS00019">
    <property type="entry name" value="Glutathione_Transferase_(cytos"/>
    <property type="match status" value="1"/>
</dbReference>
<name>A0A9W4WKG8_9GLOM</name>
<organism evidence="6 7">
    <name type="scientific">Funneliformis geosporum</name>
    <dbReference type="NCBI Taxonomy" id="1117311"/>
    <lineage>
        <taxon>Eukaryota</taxon>
        <taxon>Fungi</taxon>
        <taxon>Fungi incertae sedis</taxon>
        <taxon>Mucoromycota</taxon>
        <taxon>Glomeromycotina</taxon>
        <taxon>Glomeromycetes</taxon>
        <taxon>Glomerales</taxon>
        <taxon>Glomeraceae</taxon>
        <taxon>Funneliformis</taxon>
    </lineage>
</organism>
<dbReference type="InterPro" id="IPR036249">
    <property type="entry name" value="Thioredoxin-like_sf"/>
</dbReference>
<accession>A0A9W4WKG8</accession>
<dbReference type="SFLD" id="SFLDG01151">
    <property type="entry name" value="Main.2:_Nu-like"/>
    <property type="match status" value="1"/>
</dbReference>
<comment type="caution">
    <text evidence="6">The sequence shown here is derived from an EMBL/GenBank/DDBJ whole genome shotgun (WGS) entry which is preliminary data.</text>
</comment>
<reference evidence="6" key="1">
    <citation type="submission" date="2022-08" db="EMBL/GenBank/DDBJ databases">
        <authorList>
            <person name="Kallberg Y."/>
            <person name="Tangrot J."/>
            <person name="Rosling A."/>
        </authorList>
    </citation>
    <scope>NUCLEOTIDE SEQUENCE</scope>
    <source>
        <strain evidence="6">Wild A</strain>
    </source>
</reference>
<evidence type="ECO:0000256" key="3">
    <source>
        <dbReference type="RuleBase" id="RU003494"/>
    </source>
</evidence>
<evidence type="ECO:0000259" key="4">
    <source>
        <dbReference type="PROSITE" id="PS50404"/>
    </source>
</evidence>
<dbReference type="EMBL" id="CAMKVN010000473">
    <property type="protein sequence ID" value="CAI2168329.1"/>
    <property type="molecule type" value="Genomic_DNA"/>
</dbReference>
<dbReference type="PANTHER" id="PTHR44051:SF8">
    <property type="entry name" value="GLUTATHIONE S-TRANSFERASE GSTA"/>
    <property type="match status" value="1"/>
</dbReference>
<dbReference type="PANTHER" id="PTHR44051">
    <property type="entry name" value="GLUTATHIONE S-TRANSFERASE-RELATED"/>
    <property type="match status" value="1"/>
</dbReference>